<dbReference type="GO" id="GO:0005840">
    <property type="term" value="C:ribosome"/>
    <property type="evidence" value="ECO:0007669"/>
    <property type="project" value="InterPro"/>
</dbReference>
<dbReference type="PANTHER" id="PTHR33692:SF1">
    <property type="entry name" value="RIBOSOME MATURATION FACTOR RIMM"/>
    <property type="match status" value="1"/>
</dbReference>
<dbReference type="InterPro" id="IPR011033">
    <property type="entry name" value="PRC_barrel-like_sf"/>
</dbReference>
<dbReference type="InterPro" id="IPR011961">
    <property type="entry name" value="RimM"/>
</dbReference>
<dbReference type="Pfam" id="PF01782">
    <property type="entry name" value="RimM"/>
    <property type="match status" value="1"/>
</dbReference>
<dbReference type="InterPro" id="IPR009000">
    <property type="entry name" value="Transl_B-barrel_sf"/>
</dbReference>
<comment type="subunit">
    <text evidence="5">Binds ribosomal protein uS19.</text>
</comment>
<evidence type="ECO:0000256" key="4">
    <source>
        <dbReference type="ARBA" id="ARBA00023186"/>
    </source>
</evidence>
<dbReference type="GO" id="GO:0006364">
    <property type="term" value="P:rRNA processing"/>
    <property type="evidence" value="ECO:0007669"/>
    <property type="project" value="UniProtKB-UniRule"/>
</dbReference>
<evidence type="ECO:0000256" key="1">
    <source>
        <dbReference type="ARBA" id="ARBA00022490"/>
    </source>
</evidence>
<keyword evidence="1 5" id="KW-0963">Cytoplasm</keyword>
<feature type="domain" description="RimM N-terminal" evidence="6">
    <location>
        <begin position="5"/>
        <end position="83"/>
    </location>
</feature>
<comment type="similarity">
    <text evidence="5">Belongs to the RimM family.</text>
</comment>
<protein>
    <recommendedName>
        <fullName evidence="5">Ribosome maturation factor RimM</fullName>
    </recommendedName>
</protein>
<comment type="subcellular location">
    <subcellularLocation>
        <location evidence="5">Cytoplasm</location>
    </subcellularLocation>
</comment>
<organism evidence="8 9">
    <name type="scientific">Soehngenia longivitae</name>
    <dbReference type="NCBI Taxonomy" id="2562294"/>
    <lineage>
        <taxon>Bacteria</taxon>
        <taxon>Bacillati</taxon>
        <taxon>Bacillota</taxon>
        <taxon>Tissierellia</taxon>
        <taxon>Tissierellales</taxon>
        <taxon>Tissierellaceae</taxon>
        <taxon>Soehngenia</taxon>
    </lineage>
</organism>
<dbReference type="RefSeq" id="WP_135271389.1">
    <property type="nucleotide sequence ID" value="NZ_SRIB01000009.1"/>
</dbReference>
<dbReference type="SUPFAM" id="SSF50447">
    <property type="entry name" value="Translation proteins"/>
    <property type="match status" value="1"/>
</dbReference>
<evidence type="ECO:0000313" key="8">
    <source>
        <dbReference type="EMBL" id="TFZ39837.1"/>
    </source>
</evidence>
<evidence type="ECO:0000256" key="5">
    <source>
        <dbReference type="HAMAP-Rule" id="MF_00014"/>
    </source>
</evidence>
<dbReference type="InterPro" id="IPR056792">
    <property type="entry name" value="PRC_RimM"/>
</dbReference>
<dbReference type="PANTHER" id="PTHR33692">
    <property type="entry name" value="RIBOSOME MATURATION FACTOR RIMM"/>
    <property type="match status" value="1"/>
</dbReference>
<dbReference type="OrthoDB" id="9810331at2"/>
<keyword evidence="4 5" id="KW-0143">Chaperone</keyword>
<dbReference type="Gene3D" id="2.40.30.60">
    <property type="entry name" value="RimM"/>
    <property type="match status" value="1"/>
</dbReference>
<dbReference type="NCBIfam" id="TIGR02273">
    <property type="entry name" value="16S_RimM"/>
    <property type="match status" value="1"/>
</dbReference>
<feature type="domain" description="Ribosome maturation factor RimM PRC barrel" evidence="7">
    <location>
        <begin position="97"/>
        <end position="163"/>
    </location>
</feature>
<evidence type="ECO:0000259" key="7">
    <source>
        <dbReference type="Pfam" id="PF24986"/>
    </source>
</evidence>
<evidence type="ECO:0000259" key="6">
    <source>
        <dbReference type="Pfam" id="PF01782"/>
    </source>
</evidence>
<evidence type="ECO:0000256" key="3">
    <source>
        <dbReference type="ARBA" id="ARBA00022552"/>
    </source>
</evidence>
<name>A0A4Z0D2R8_9FIRM</name>
<dbReference type="Gene3D" id="2.30.30.240">
    <property type="entry name" value="PRC-barrel domain"/>
    <property type="match status" value="1"/>
</dbReference>
<dbReference type="SUPFAM" id="SSF50346">
    <property type="entry name" value="PRC-barrel domain"/>
    <property type="match status" value="1"/>
</dbReference>
<dbReference type="InterPro" id="IPR036976">
    <property type="entry name" value="RimM_N_sf"/>
</dbReference>
<dbReference type="Pfam" id="PF24986">
    <property type="entry name" value="PRC_RimM"/>
    <property type="match status" value="1"/>
</dbReference>
<keyword evidence="3 5" id="KW-0698">rRNA processing</keyword>
<accession>A0A4Z0D2R8</accession>
<comment type="function">
    <text evidence="5">An accessory protein needed during the final step in the assembly of 30S ribosomal subunit, possibly for assembly of the head region. Essential for efficient processing of 16S rRNA. May be needed both before and after RbfA during the maturation of 16S rRNA. It has affinity for free ribosomal 30S subunits but not for 70S ribosomes.</text>
</comment>
<dbReference type="EMBL" id="SRIB01000009">
    <property type="protein sequence ID" value="TFZ39837.1"/>
    <property type="molecule type" value="Genomic_DNA"/>
</dbReference>
<sequence>MDYTVVGMITNTHGIKGDLKIYPLTDDINRFFYLSKAYLGDEKELYYIESVKIHKGMVIVKFKSLDDINKSEKYKGKYLYVDDYDKVELPEDRYFISDLINCTVFNLSNDYIGKVTDVITGNANDVYVVTNEEGKDYLIPAVKKFVVEVNIKDKSIIIDPIEGMLE</sequence>
<comment type="caution">
    <text evidence="8">The sequence shown here is derived from an EMBL/GenBank/DDBJ whole genome shotgun (WGS) entry which is preliminary data.</text>
</comment>
<keyword evidence="2 5" id="KW-0690">Ribosome biogenesis</keyword>
<dbReference type="HAMAP" id="MF_00014">
    <property type="entry name" value="Ribosome_mat_RimM"/>
    <property type="match status" value="1"/>
</dbReference>
<dbReference type="AlphaFoldDB" id="A0A4Z0D2R8"/>
<dbReference type="InterPro" id="IPR002676">
    <property type="entry name" value="RimM_N"/>
</dbReference>
<reference evidence="8 9" key="1">
    <citation type="submission" date="2019-03" db="EMBL/GenBank/DDBJ databases">
        <title>Draft genome sequence data and analysis of a Fermenting Bacterium, Soehngenia longevitae strain 1933PT, isolated from petroleum reservoir in Azerbaijan.</title>
        <authorList>
            <person name="Grouzdev D.S."/>
            <person name="Bidzhieva S.K."/>
            <person name="Sokolova D.S."/>
            <person name="Tourova T.P."/>
            <person name="Poltaraus A.B."/>
            <person name="Nazina T.N."/>
        </authorList>
    </citation>
    <scope>NUCLEOTIDE SEQUENCE [LARGE SCALE GENOMIC DNA]</scope>
    <source>
        <strain evidence="8 9">1933P</strain>
    </source>
</reference>
<comment type="domain">
    <text evidence="5">The PRC barrel domain binds ribosomal protein uS19.</text>
</comment>
<dbReference type="GO" id="GO:0042274">
    <property type="term" value="P:ribosomal small subunit biogenesis"/>
    <property type="evidence" value="ECO:0007669"/>
    <property type="project" value="UniProtKB-UniRule"/>
</dbReference>
<proteinExistence type="inferred from homology"/>
<evidence type="ECO:0000313" key="9">
    <source>
        <dbReference type="Proteomes" id="UP000298381"/>
    </source>
</evidence>
<gene>
    <name evidence="5 8" type="primary">rimM</name>
    <name evidence="8" type="ORF">E4100_07330</name>
</gene>
<evidence type="ECO:0000256" key="2">
    <source>
        <dbReference type="ARBA" id="ARBA00022517"/>
    </source>
</evidence>
<keyword evidence="9" id="KW-1185">Reference proteome</keyword>
<dbReference type="Proteomes" id="UP000298381">
    <property type="component" value="Unassembled WGS sequence"/>
</dbReference>
<dbReference type="GO" id="GO:0005737">
    <property type="term" value="C:cytoplasm"/>
    <property type="evidence" value="ECO:0007669"/>
    <property type="project" value="UniProtKB-SubCell"/>
</dbReference>
<dbReference type="GO" id="GO:0043022">
    <property type="term" value="F:ribosome binding"/>
    <property type="evidence" value="ECO:0007669"/>
    <property type="project" value="InterPro"/>
</dbReference>